<evidence type="ECO:0000256" key="2">
    <source>
        <dbReference type="ARBA" id="ARBA00009904"/>
    </source>
</evidence>
<evidence type="ECO:0000313" key="10">
    <source>
        <dbReference type="EMBL" id="MCG4610366.1"/>
    </source>
</evidence>
<organism evidence="10 11">
    <name type="scientific">Anaeromassilibacillus senegalensis</name>
    <dbReference type="NCBI Taxonomy" id="1673717"/>
    <lineage>
        <taxon>Bacteria</taxon>
        <taxon>Bacillati</taxon>
        <taxon>Bacillota</taxon>
        <taxon>Clostridia</taxon>
        <taxon>Eubacteriales</taxon>
        <taxon>Acutalibacteraceae</taxon>
        <taxon>Anaeromassilibacillus</taxon>
    </lineage>
</organism>
<evidence type="ECO:0000256" key="5">
    <source>
        <dbReference type="ARBA" id="ARBA00022989"/>
    </source>
</evidence>
<keyword evidence="5 9" id="KW-1133">Transmembrane helix</keyword>
<feature type="coiled-coil region" evidence="8">
    <location>
        <begin position="59"/>
        <end position="122"/>
    </location>
</feature>
<dbReference type="Pfam" id="PF01496">
    <property type="entry name" value="V_ATPase_I"/>
    <property type="match status" value="1"/>
</dbReference>
<keyword evidence="8" id="KW-0175">Coiled coil</keyword>
<dbReference type="RefSeq" id="WP_191441624.1">
    <property type="nucleotide sequence ID" value="NZ_JAKNHQ010000005.1"/>
</dbReference>
<comment type="subcellular location">
    <subcellularLocation>
        <location evidence="1">Membrane</location>
        <topology evidence="1">Multi-pass membrane protein</topology>
    </subcellularLocation>
</comment>
<reference evidence="10 11" key="1">
    <citation type="submission" date="2022-01" db="EMBL/GenBank/DDBJ databases">
        <title>Collection of gut derived symbiotic bacterial strains cultured from healthy donors.</title>
        <authorList>
            <person name="Lin H."/>
            <person name="Kohout C."/>
            <person name="Waligurski E."/>
            <person name="Pamer E.G."/>
        </authorList>
    </citation>
    <scope>NUCLEOTIDE SEQUENCE [LARGE SCALE GENOMIC DNA]</scope>
    <source>
        <strain evidence="10 11">DFI.7.58</strain>
    </source>
</reference>
<protein>
    <submittedName>
        <fullName evidence="10">ATPase</fullName>
    </submittedName>
</protein>
<keyword evidence="4 9" id="KW-0812">Transmembrane</keyword>
<keyword evidence="7 9" id="KW-0472">Membrane</keyword>
<comment type="similarity">
    <text evidence="2">Belongs to the V-ATPase 116 kDa subunit family.</text>
</comment>
<proteinExistence type="inferred from homology"/>
<keyword evidence="6" id="KW-0406">Ion transport</keyword>
<name>A0ABS9MI12_9FIRM</name>
<comment type="caution">
    <text evidence="10">The sequence shown here is derived from an EMBL/GenBank/DDBJ whole genome shotgun (WGS) entry which is preliminary data.</text>
</comment>
<feature type="transmembrane region" description="Helical" evidence="9">
    <location>
        <begin position="441"/>
        <end position="463"/>
    </location>
</feature>
<keyword evidence="11" id="KW-1185">Reference proteome</keyword>
<dbReference type="PANTHER" id="PTHR11629">
    <property type="entry name" value="VACUOLAR PROTON ATPASES"/>
    <property type="match status" value="1"/>
</dbReference>
<feature type="transmembrane region" description="Helical" evidence="9">
    <location>
        <begin position="356"/>
        <end position="379"/>
    </location>
</feature>
<dbReference type="Proteomes" id="UP001298681">
    <property type="component" value="Unassembled WGS sequence"/>
</dbReference>
<feature type="transmembrane region" description="Helical" evidence="9">
    <location>
        <begin position="500"/>
        <end position="523"/>
    </location>
</feature>
<evidence type="ECO:0000256" key="3">
    <source>
        <dbReference type="ARBA" id="ARBA00022448"/>
    </source>
</evidence>
<evidence type="ECO:0000313" key="11">
    <source>
        <dbReference type="Proteomes" id="UP001298681"/>
    </source>
</evidence>
<evidence type="ECO:0000256" key="1">
    <source>
        <dbReference type="ARBA" id="ARBA00004141"/>
    </source>
</evidence>
<evidence type="ECO:0000256" key="6">
    <source>
        <dbReference type="ARBA" id="ARBA00023065"/>
    </source>
</evidence>
<dbReference type="EMBL" id="JAKNHQ010000005">
    <property type="protein sequence ID" value="MCG4610366.1"/>
    <property type="molecule type" value="Genomic_DNA"/>
</dbReference>
<evidence type="ECO:0000256" key="4">
    <source>
        <dbReference type="ARBA" id="ARBA00022692"/>
    </source>
</evidence>
<feature type="transmembrane region" description="Helical" evidence="9">
    <location>
        <begin position="594"/>
        <end position="620"/>
    </location>
</feature>
<feature type="transmembrane region" description="Helical" evidence="9">
    <location>
        <begin position="567"/>
        <end position="588"/>
    </location>
</feature>
<feature type="transmembrane region" description="Helical" evidence="9">
    <location>
        <begin position="475"/>
        <end position="494"/>
    </location>
</feature>
<keyword evidence="3" id="KW-0813">Transport</keyword>
<accession>A0ABS9MI12</accession>
<dbReference type="PANTHER" id="PTHR11629:SF63">
    <property type="entry name" value="V-TYPE PROTON ATPASE SUBUNIT A"/>
    <property type="match status" value="1"/>
</dbReference>
<evidence type="ECO:0000256" key="8">
    <source>
        <dbReference type="SAM" id="Coils"/>
    </source>
</evidence>
<feature type="transmembrane region" description="Helical" evidence="9">
    <location>
        <begin position="391"/>
        <end position="412"/>
    </location>
</feature>
<gene>
    <name evidence="10" type="ORF">L0P57_05405</name>
</gene>
<dbReference type="InterPro" id="IPR002490">
    <property type="entry name" value="V-ATPase_116kDa_su"/>
</dbReference>
<sequence length="648" mass="73907">MAVQKIKVASIIGRMDELDHVTMICGKSCVFHPDNSLSFYSDTSGFSPLNEENPYSTPLQQLTDAVKGARKKLVLLDEKDMEGIQYTREELDTYVRRIATSLGDLQKERTQAQQEVEQYTREIEQVSHFVGMDLNLDEIRKCKFIKVRFGSLPKEGYEKLQAYKQNPYVIFFPCTNDNLHYWGVYFAPIDVVSEIDRIFSSLYFERTRFMEFKGTPESSAEALRALRDKEIEHIQRVDQKIDTLWAQEEAECQKVFSFLTEKSVYFGIRRYAARYNDNFILTGWVPADHEEDFRHALDGLRSVEYTFEDAEEELSHSPPVALKNRKVFKPFEFFVDMYGLPAYDEVDPTPFVAITYVLLFGIMFGDLGQGLCVSIVGWLMWKWKKMKLGKALIPCGISSAIFGTLFGSVFGFEHALDPLYKAVFGLDEKPIEVMEPNTTNLIIYSAVGIGMLLVVVAMLINIYSSLRRHHWENALFGPNGLAGLVFYTALVAGFGGQLVFGWQIVNTAYVLGLIVLPIAVIFFREILGGLVERRSDWKPESWGNFIMQNFFEVFEYLLSYATNTMSFLRVGAFVLVHAGMMLVVFTLAEMTSGIGYVLIAIIGNVFVMGLEGLLVGIQVLRLEFYEMFSRFFDGDGRPFNPVVVRRDA</sequence>
<evidence type="ECO:0000256" key="9">
    <source>
        <dbReference type="SAM" id="Phobius"/>
    </source>
</evidence>
<evidence type="ECO:0000256" key="7">
    <source>
        <dbReference type="ARBA" id="ARBA00023136"/>
    </source>
</evidence>